<proteinExistence type="predicted"/>
<dbReference type="RefSeq" id="WP_085862995.1">
    <property type="nucleotide sequence ID" value="NZ_FWFT01000001.1"/>
</dbReference>
<evidence type="ECO:0000313" key="2">
    <source>
        <dbReference type="Proteomes" id="UP000193623"/>
    </source>
</evidence>
<dbReference type="SUPFAM" id="SSF103025">
    <property type="entry name" value="Folate-binding domain"/>
    <property type="match status" value="1"/>
</dbReference>
<dbReference type="Pfam" id="PF04268">
    <property type="entry name" value="SoxG"/>
    <property type="match status" value="1"/>
</dbReference>
<dbReference type="InterPro" id="IPR027266">
    <property type="entry name" value="TrmE/GcvT-like"/>
</dbReference>
<name>A0A1Y5RH87_9RHOB</name>
<keyword evidence="2" id="KW-1185">Reference proteome</keyword>
<dbReference type="InterPro" id="IPR007375">
    <property type="entry name" value="SoxG"/>
</dbReference>
<dbReference type="Gene3D" id="3.30.1360.120">
    <property type="entry name" value="Probable tRNA modification gtpase trme, domain 1"/>
    <property type="match status" value="1"/>
</dbReference>
<accession>A0A1Y5RH87</accession>
<protein>
    <submittedName>
        <fullName evidence="1">Sarcosine oxidase, gamma subunit family</fullName>
    </submittedName>
</protein>
<reference evidence="1 2" key="1">
    <citation type="submission" date="2017-03" db="EMBL/GenBank/DDBJ databases">
        <authorList>
            <person name="Afonso C.L."/>
            <person name="Miller P.J."/>
            <person name="Scott M.A."/>
            <person name="Spackman E."/>
            <person name="Goraichik I."/>
            <person name="Dimitrov K.M."/>
            <person name="Suarez D.L."/>
            <person name="Swayne D.E."/>
        </authorList>
    </citation>
    <scope>NUCLEOTIDE SEQUENCE [LARGE SCALE GENOMIC DNA]</scope>
    <source>
        <strain evidence="1 2">CECT 8397</strain>
    </source>
</reference>
<organism evidence="1 2">
    <name type="scientific">Pseudooctadecabacter jejudonensis</name>
    <dbReference type="NCBI Taxonomy" id="1391910"/>
    <lineage>
        <taxon>Bacteria</taxon>
        <taxon>Pseudomonadati</taxon>
        <taxon>Pseudomonadota</taxon>
        <taxon>Alphaproteobacteria</taxon>
        <taxon>Rhodobacterales</taxon>
        <taxon>Paracoccaceae</taxon>
        <taxon>Pseudooctadecabacter</taxon>
    </lineage>
</organism>
<evidence type="ECO:0000313" key="1">
    <source>
        <dbReference type="EMBL" id="SLN17327.1"/>
    </source>
</evidence>
<dbReference type="AlphaFoldDB" id="A0A1Y5RH87"/>
<sequence>MSDLAKVIRHSARGMITLRGDLTSSPLKKAVKAATGYTVPKAGHIAGDDTKGVIWMSPDELLVMVPYGEVEATLAALDKTLLGKHYLAVDVSDARAVFTVEGAQAHEVLARVCPVDLHADSFAVGAFRRTRMAQVAAAIWRHEAGFDVICFRSVGDYAEGLLRNAAAAAPTGALG</sequence>
<gene>
    <name evidence="1" type="ORF">PSJ8397_00543</name>
</gene>
<dbReference type="Proteomes" id="UP000193623">
    <property type="component" value="Unassembled WGS sequence"/>
</dbReference>
<dbReference type="Gene3D" id="3.30.70.1520">
    <property type="entry name" value="Heterotetrameric sarcosine oxidase"/>
    <property type="match status" value="1"/>
</dbReference>
<dbReference type="EMBL" id="FWFT01000001">
    <property type="protein sequence ID" value="SLN17327.1"/>
    <property type="molecule type" value="Genomic_DNA"/>
</dbReference>
<dbReference type="OrthoDB" id="9814782at2"/>